<evidence type="ECO:0000313" key="2">
    <source>
        <dbReference type="Proteomes" id="UP000033945"/>
    </source>
</evidence>
<dbReference type="PANTHER" id="PTHR32432">
    <property type="entry name" value="CELL DIVISION PROTEIN FTSA-RELATED"/>
    <property type="match status" value="1"/>
</dbReference>
<comment type="caution">
    <text evidence="1">The sequence shown here is derived from an EMBL/GenBank/DDBJ whole genome shotgun (WGS) entry which is preliminary data.</text>
</comment>
<dbReference type="InterPro" id="IPR050696">
    <property type="entry name" value="FtsA/MreB"/>
</dbReference>
<dbReference type="Gene3D" id="3.30.1490.300">
    <property type="match status" value="1"/>
</dbReference>
<evidence type="ECO:0000313" key="1">
    <source>
        <dbReference type="EMBL" id="KKT63841.1"/>
    </source>
</evidence>
<dbReference type="CDD" id="cd24049">
    <property type="entry name" value="ASKHA_NBD_PilM"/>
    <property type="match status" value="1"/>
</dbReference>
<dbReference type="NCBIfam" id="TIGR01175">
    <property type="entry name" value="pilM"/>
    <property type="match status" value="1"/>
</dbReference>
<dbReference type="EMBL" id="LCIT01000001">
    <property type="protein sequence ID" value="KKT63841.1"/>
    <property type="molecule type" value="Genomic_DNA"/>
</dbReference>
<dbReference type="PANTHER" id="PTHR32432:SF3">
    <property type="entry name" value="ETHANOLAMINE UTILIZATION PROTEIN EUTJ"/>
    <property type="match status" value="1"/>
</dbReference>
<proteinExistence type="predicted"/>
<dbReference type="InterPro" id="IPR005883">
    <property type="entry name" value="PilM"/>
</dbReference>
<dbReference type="SUPFAM" id="SSF53067">
    <property type="entry name" value="Actin-like ATPase domain"/>
    <property type="match status" value="2"/>
</dbReference>
<dbReference type="AlphaFoldDB" id="A0A0G1IWS2"/>
<dbReference type="InterPro" id="IPR043129">
    <property type="entry name" value="ATPase_NBD"/>
</dbReference>
<sequence>MMPSFLRLPIYAFELSDKSYKYLRLKEERGGIVLDDFGEGEIAAGVIEHGEIKKKDILKALLKELFSKKNIHFTAISLPEEKGFLENIQLTGIKESELRQALELQLEEHVPLPPSEVIFDYILARNEKNHLDVALNAFPRALVEDYLEVFSSAGVSPTFMESELTAATRSIVPQDFASPAMVLDWGKTRISFFIVENRVLRFASTVPIGGEMLDQAIAKNLNVSLEEAQKLKAKKGFLQDKDSLPVFQAIVPVVTAIREEAEKYINFWQTHSENKEAPKKLFLSGGDANLPGLPQYLEQELGLPVVMANPWVNVKFPKYYLPNLEFKDAVRFSISIGMALAAMDKEKTI</sequence>
<gene>
    <name evidence="1" type="ORF">UW55_C0001G0134</name>
</gene>
<name>A0A0G1IWS2_9BACT</name>
<dbReference type="Proteomes" id="UP000033945">
    <property type="component" value="Unassembled WGS sequence"/>
</dbReference>
<dbReference type="Gene3D" id="3.30.420.40">
    <property type="match status" value="2"/>
</dbReference>
<dbReference type="Pfam" id="PF11104">
    <property type="entry name" value="PilM_2"/>
    <property type="match status" value="1"/>
</dbReference>
<organism evidence="1 2">
    <name type="scientific">Candidatus Giovannonibacteria bacterium GW2011_GWA2_44_26</name>
    <dbReference type="NCBI Taxonomy" id="1618648"/>
    <lineage>
        <taxon>Bacteria</taxon>
        <taxon>Candidatus Giovannoniibacteriota</taxon>
    </lineage>
</organism>
<reference evidence="1 2" key="1">
    <citation type="journal article" date="2015" name="Nature">
        <title>rRNA introns, odd ribosomes, and small enigmatic genomes across a large radiation of phyla.</title>
        <authorList>
            <person name="Brown C.T."/>
            <person name="Hug L.A."/>
            <person name="Thomas B.C."/>
            <person name="Sharon I."/>
            <person name="Castelle C.J."/>
            <person name="Singh A."/>
            <person name="Wilkins M.J."/>
            <person name="Williams K.H."/>
            <person name="Banfield J.F."/>
        </authorList>
    </citation>
    <scope>NUCLEOTIDE SEQUENCE [LARGE SCALE GENOMIC DNA]</scope>
</reference>
<protein>
    <submittedName>
        <fullName evidence="1">Type IV pilus assembly protein PilM</fullName>
    </submittedName>
</protein>
<accession>A0A0G1IWS2</accession>